<name>A0A4Q7KGR7_9PSEU</name>
<dbReference type="AlphaFoldDB" id="A0A4Q7KGR7"/>
<dbReference type="PANTHER" id="PTHR39324:SF1">
    <property type="entry name" value="CALCIUM DODECIN"/>
    <property type="match status" value="1"/>
</dbReference>
<reference evidence="1 2" key="1">
    <citation type="submission" date="2019-02" db="EMBL/GenBank/DDBJ databases">
        <title>Genomic Encyclopedia of Type Strains, Phase IV (KMG-IV): sequencing the most valuable type-strain genomes for metagenomic binning, comparative biology and taxonomic classification.</title>
        <authorList>
            <person name="Goeker M."/>
        </authorList>
    </citation>
    <scope>NUCLEOTIDE SEQUENCE [LARGE SCALE GENOMIC DNA]</scope>
    <source>
        <strain evidence="1 2">DSM 101727</strain>
    </source>
</reference>
<evidence type="ECO:0000313" key="2">
    <source>
        <dbReference type="Proteomes" id="UP000294257"/>
    </source>
</evidence>
<gene>
    <name evidence="1" type="ORF">EV193_110208</name>
</gene>
<dbReference type="InterPro" id="IPR009923">
    <property type="entry name" value="Dodecin"/>
</dbReference>
<organism evidence="1 2">
    <name type="scientific">Herbihabitans rhizosphaerae</name>
    <dbReference type="NCBI Taxonomy" id="1872711"/>
    <lineage>
        <taxon>Bacteria</taxon>
        <taxon>Bacillati</taxon>
        <taxon>Actinomycetota</taxon>
        <taxon>Actinomycetes</taxon>
        <taxon>Pseudonocardiales</taxon>
        <taxon>Pseudonocardiaceae</taxon>
        <taxon>Herbihabitans</taxon>
    </lineage>
</organism>
<comment type="caution">
    <text evidence="1">The sequence shown here is derived from an EMBL/GenBank/DDBJ whole genome shotgun (WGS) entry which is preliminary data.</text>
</comment>
<dbReference type="InterPro" id="IPR025543">
    <property type="entry name" value="Dodecin-like"/>
</dbReference>
<accession>A0A4Q7KGR7</accession>
<evidence type="ECO:0000313" key="1">
    <source>
        <dbReference type="EMBL" id="RZS34058.1"/>
    </source>
</evidence>
<keyword evidence="2" id="KW-1185">Reference proteome</keyword>
<dbReference type="InterPro" id="IPR036694">
    <property type="entry name" value="Dodecin-like_sf"/>
</dbReference>
<dbReference type="SUPFAM" id="SSF89807">
    <property type="entry name" value="Dodecin-like"/>
    <property type="match status" value="1"/>
</dbReference>
<dbReference type="EMBL" id="SGWQ01000010">
    <property type="protein sequence ID" value="RZS34058.1"/>
    <property type="molecule type" value="Genomic_DNA"/>
</dbReference>
<protein>
    <recommendedName>
        <fullName evidence="3">Transporter</fullName>
    </recommendedName>
</protein>
<dbReference type="Proteomes" id="UP000294257">
    <property type="component" value="Unassembled WGS sequence"/>
</dbReference>
<dbReference type="PANTHER" id="PTHR39324">
    <property type="entry name" value="CALCIUM DODECIN"/>
    <property type="match status" value="1"/>
</dbReference>
<dbReference type="OrthoDB" id="9805889at2"/>
<sequence>MSVYKVVDIIGTSGESWEDAASSALKTAAESLRDLRIAEVVQQDIAVDEGGELTYRTKLRVSFKYEGT</sequence>
<dbReference type="Pfam" id="PF07311">
    <property type="entry name" value="Dodecin"/>
    <property type="match status" value="1"/>
</dbReference>
<evidence type="ECO:0008006" key="3">
    <source>
        <dbReference type="Google" id="ProtNLM"/>
    </source>
</evidence>
<proteinExistence type="predicted"/>
<dbReference type="RefSeq" id="WP_130347415.1">
    <property type="nucleotide sequence ID" value="NZ_SGWQ01000010.1"/>
</dbReference>
<dbReference type="Gene3D" id="3.30.1660.10">
    <property type="entry name" value="Flavin-binding protein dodecin"/>
    <property type="match status" value="1"/>
</dbReference>